<keyword evidence="4" id="KW-0285">Flavoprotein</keyword>
<evidence type="ECO:0000256" key="9">
    <source>
        <dbReference type="ARBA" id="ARBA00023155"/>
    </source>
</evidence>
<dbReference type="InterPro" id="IPR001356">
    <property type="entry name" value="HD"/>
</dbReference>
<sequence length="2157" mass="240196">MDEFVDWDKAGDNVGMLLDHTGPLPPSPLEHILNNIADQDIDLMLANVDDDDFSFWALQHFSEAGQEGQDAPLGSAPAASASASAFPMDFSAGPAPEPYQLPNPLPDFFWYKPAVPCTSCSRSGLECKRIREGEYKGFCTSCVALWCPCSFAPSVPANNWSNDLSEDPVVTNDRDIPSSQGLLKASLSSAPLEMAPPSTVPPVQENTAAAAAAGAAVPNKNSPPPKIGARFSRESVKILKTWLSGHNRHPYPSDEEKEMLQRQTGLNKTQITNWLANARRRGKIQPPRSTSPATHTLYAGAVDIPRRPGTPAFDKSIANKNPLERWVDSPPDNEPASVTAIARAVASNSEMSSGLNSPHSFAFTDDGSGRSLVDYSSTSSVGTSSGGSFASAYSHASRGSFGSFSSMQIRGRRRRRRRAAPQRGPDDKTNLAAPFKTFQCTFCTETFRTKHDWQRHEKSLHLSLERWVCAPKGPRALNPATNQVSCVYCGEVDPDNEHIESHNHTTCQERSIEERTFYRKDHLNQHLRLVHNVKFMDWCMKTWKVATPEIRSRCGFCGIIMDNWSIRVDHLAEHFKTGNTMADWKGDWGFDAPVLDMVENSIPPYLIDHERNTPFPYVAGGSPPESPRSAYELIKMELAFFMMNHEDKTGALPNDDEMLLEACRIIFASEVLSLQGIDSNFSWLRDLFMSSPEVARQAQFGPLRSAIENRLSILKINGKDNLFEACPLEKQLRDFVSNRTLLGLTPIDDELQVEACCIVGRIEEASTTPSDFIANWLVRFINSSTGWLANFRQRAHLPRTEDIKNAYFRSTDMTKIDSTIHIYSRLETSLSEYMEDQRVLGIEPTDEDLQRRARIIIYDFDDGWNQTAADSLVWLNAFRERHPPGGSFSQTQDSLVPNASEPAQTVLGLQQQLASSPPRSKHMGGATCMNDSNRFRRLARELRRFVTQTTSPNNPNQHVPSDQELQHQARWIMYDDDDPWNQTPADNAEWLQRFKRDAGLLAAASPLEPNQDVVPSRTMAEAAASSCPFNPKIDFSTPFSTGTTLAGTSPSSTGQGTRDQAVADAFFATFDTRHARPGTIFCARELEDSLVGFVHSEAAAGRDFPRDEALRAKAREVMGAVRTAADDETLLGKFKAWVVAEIAGEAQSSNATYNRPKTRQRVQKAPPVLDVPDIDEDAAERKRVLNVLAQRRYRERKREARTKSKDTKQQDDLSAVDGIQPPASSSHPDGSLSSVSPPDAPRTSVSPNDLLLTSGLDLGLDMPWNAVSLEPTSVSTLAETFPCASFETIMWDSLSTPSSSSPPGSSSSLSSNLIANSTAMSSINRSHLGTPAAPSPGEPFAPPVPVDDFTDRYLLPMADLTLLRAFLSIADRLGCATELWSPTSNSPFNKGGGTPAALLPPNFRPTPTQRQLPHHPMLDFLPWPSVRDRIISIFNMPEALRPPGARDALAPIQFAYDLEDEAEGVRIWGGDPYDATGWEIGQTFFERWWFIFDRDVVAQSNRLREIRGAARLHLRGPRVEELGGLPTFWNGLLPFPPLLYLEMLADAERDGQPSFSFEYFPPKTAQGVQNLYDRMDRMYNFGPKFIDITWGAGGRIAELTCEMVTQAQSVYGLETCMHLTCTDMGLDKVNDALRKAYKAGCTNILALRGDPPREKEKWVAADGGFEYARDLVKHIRATYHDHFDIGVAGYPEGCDDNKDEESLLDHLKEKVDMGATFIVTQMFYDADNFVRWVGKVRERGITIPIVPGIMPIATYASFMRRAKHMNCSVPQEFMDALEPVKNDDNAVREVGKVLVAGMCRKILAAGIHHLHFYTMNLAQATRMVLEELNWMPTSERPLKQALPWKQSLGLGRREEDVRPIFWKGRNKSYILRTQDWDEFPNGRWGDSRSPAFGELDAYGIGLTGTNEQNIKKWGEPQTVQDIATLFVRYLRNEIDCLPWSESPLTNEADPIREDLIALNKRGIITINSQPAVNGVKSSHAVHGWGPKNGYVYQKSYLEMLVHPDLYPEIISRIEKHPDMTYYAVTKSGNLKYNAPSDGPNAVTWGVFPGKEIVQPTIVEGISFVAWKDEAFRLGLDWAHCFEQSSPSRVLVERIMNEWYLVNVVNNDFHQQREIFDLFEGLSVKEYDDIKPVAKDVAPDAVSAPTNGTTNGIAVPAA</sequence>
<keyword evidence="11" id="KW-0479">Metal-binding</keyword>
<keyword evidence="9 12" id="KW-0371">Homeobox</keyword>
<dbReference type="GO" id="GO:0004489">
    <property type="term" value="F:methylenetetrahydrofolate reductase [NAD(P)H] activity"/>
    <property type="evidence" value="ECO:0007669"/>
    <property type="project" value="InterPro"/>
</dbReference>
<dbReference type="InterPro" id="IPR009057">
    <property type="entry name" value="Homeodomain-like_sf"/>
</dbReference>
<dbReference type="PROSITE" id="PS00028">
    <property type="entry name" value="ZINC_FINGER_C2H2_1"/>
    <property type="match status" value="1"/>
</dbReference>
<dbReference type="Pfam" id="PF05920">
    <property type="entry name" value="Homeobox_KN"/>
    <property type="match status" value="1"/>
</dbReference>
<dbReference type="InterPro" id="IPR006600">
    <property type="entry name" value="HTH_CenpB_DNA-bd_dom"/>
</dbReference>
<dbReference type="NCBIfam" id="TIGR00677">
    <property type="entry name" value="fadh2_euk"/>
    <property type="match status" value="1"/>
</dbReference>
<evidence type="ECO:0000256" key="1">
    <source>
        <dbReference type="ARBA" id="ARBA00001974"/>
    </source>
</evidence>
<evidence type="ECO:0000256" key="7">
    <source>
        <dbReference type="ARBA" id="ARBA00023002"/>
    </source>
</evidence>
<feature type="region of interest" description="Disordered" evidence="14">
    <location>
        <begin position="1324"/>
        <end position="1343"/>
    </location>
</feature>
<evidence type="ECO:0000259" key="17">
    <source>
        <dbReference type="PROSITE" id="PS51253"/>
    </source>
</evidence>
<dbReference type="GO" id="GO:0035999">
    <property type="term" value="P:tetrahydrofolate interconversion"/>
    <property type="evidence" value="ECO:0007669"/>
    <property type="project" value="UniProtKB-UniPathway"/>
</dbReference>
<evidence type="ECO:0000256" key="14">
    <source>
        <dbReference type="SAM" id="MobiDB-lite"/>
    </source>
</evidence>
<dbReference type="PROSITE" id="PS50157">
    <property type="entry name" value="ZINC_FINGER_C2H2_2"/>
    <property type="match status" value="1"/>
</dbReference>
<evidence type="ECO:0000256" key="10">
    <source>
        <dbReference type="ARBA" id="ARBA00023242"/>
    </source>
</evidence>
<proteinExistence type="inferred from homology"/>
<dbReference type="Gene3D" id="3.20.20.220">
    <property type="match status" value="1"/>
</dbReference>
<dbReference type="Pfam" id="PF03221">
    <property type="entry name" value="HTH_Tnp_Tc5"/>
    <property type="match status" value="1"/>
</dbReference>
<feature type="domain" description="Homeobox" evidence="15">
    <location>
        <begin position="222"/>
        <end position="285"/>
    </location>
</feature>
<protein>
    <submittedName>
        <fullName evidence="18">Uncharacterized protein</fullName>
    </submittedName>
</protein>
<dbReference type="InterPro" id="IPR053806">
    <property type="entry name" value="MTHFR_C"/>
</dbReference>
<evidence type="ECO:0000256" key="3">
    <source>
        <dbReference type="ARBA" id="ARBA00006743"/>
    </source>
</evidence>
<dbReference type="PROSITE" id="PS51253">
    <property type="entry name" value="HTH_CENPB"/>
    <property type="match status" value="1"/>
</dbReference>
<dbReference type="GO" id="GO:0008270">
    <property type="term" value="F:zinc ion binding"/>
    <property type="evidence" value="ECO:0007669"/>
    <property type="project" value="UniProtKB-KW"/>
</dbReference>
<dbReference type="InterPro" id="IPR003171">
    <property type="entry name" value="Mehydrof_redctse-like"/>
</dbReference>
<dbReference type="SMART" id="SM00389">
    <property type="entry name" value="HOX"/>
    <property type="match status" value="1"/>
</dbReference>
<comment type="subcellular location">
    <subcellularLocation>
        <location evidence="12">Nucleus</location>
    </subcellularLocation>
</comment>
<evidence type="ECO:0000256" key="11">
    <source>
        <dbReference type="PROSITE-ProRule" id="PRU00042"/>
    </source>
</evidence>
<dbReference type="CDD" id="cd00537">
    <property type="entry name" value="MTHFR"/>
    <property type="match status" value="1"/>
</dbReference>
<keyword evidence="11" id="KW-0863">Zinc-finger</keyword>
<dbReference type="CDD" id="cd14688">
    <property type="entry name" value="bZIP_YAP"/>
    <property type="match status" value="1"/>
</dbReference>
<feature type="compositionally biased region" description="Polar residues" evidence="14">
    <location>
        <begin position="1222"/>
        <end position="1236"/>
    </location>
</feature>
<dbReference type="GO" id="GO:0003677">
    <property type="term" value="F:DNA binding"/>
    <property type="evidence" value="ECO:0007669"/>
    <property type="project" value="UniProtKB-UniRule"/>
</dbReference>
<dbReference type="PANTHER" id="PTHR45754">
    <property type="entry name" value="METHYLENETETRAHYDROFOLATE REDUCTASE"/>
    <property type="match status" value="1"/>
</dbReference>
<dbReference type="EMBL" id="RSDZ01000010">
    <property type="protein sequence ID" value="RXG49798.1"/>
    <property type="molecule type" value="Genomic_DNA"/>
</dbReference>
<feature type="domain" description="C2H2-type" evidence="16">
    <location>
        <begin position="438"/>
        <end position="466"/>
    </location>
</feature>
<feature type="region of interest" description="Disordered" evidence="14">
    <location>
        <begin position="1150"/>
        <end position="1174"/>
    </location>
</feature>
<comment type="similarity">
    <text evidence="3">Belongs to the methylenetetrahydrofolate reductase family.</text>
</comment>
<keyword evidence="6" id="KW-0521">NADP</keyword>
<dbReference type="GO" id="GO:0006355">
    <property type="term" value="P:regulation of DNA-templated transcription"/>
    <property type="evidence" value="ECO:0007669"/>
    <property type="project" value="InterPro"/>
</dbReference>
<keyword evidence="11" id="KW-0862">Zinc</keyword>
<comment type="pathway">
    <text evidence="2 13">One-carbon metabolism; tetrahydrofolate interconversion.</text>
</comment>
<keyword evidence="7" id="KW-0560">Oxidoreductase</keyword>
<evidence type="ECO:0000259" key="15">
    <source>
        <dbReference type="PROSITE" id="PS50071"/>
    </source>
</evidence>
<dbReference type="PROSITE" id="PS50071">
    <property type="entry name" value="HOMEOBOX_2"/>
    <property type="match status" value="1"/>
</dbReference>
<dbReference type="Gene3D" id="1.10.10.60">
    <property type="entry name" value="Homeodomain-like"/>
    <property type="match status" value="1"/>
</dbReference>
<evidence type="ECO:0000256" key="2">
    <source>
        <dbReference type="ARBA" id="ARBA00004777"/>
    </source>
</evidence>
<keyword evidence="10 12" id="KW-0539">Nucleus</keyword>
<accession>A0A444S8R4</accession>
<reference evidence="18 19" key="1">
    <citation type="submission" date="2018-12" db="EMBL/GenBank/DDBJ databases">
        <title>Genome of Verticillium dahliae isolate Getta Getta.</title>
        <authorList>
            <person name="Gardiner D.M."/>
        </authorList>
    </citation>
    <scope>NUCLEOTIDE SEQUENCE [LARGE SCALE GENOMIC DNA]</scope>
    <source>
        <strain evidence="18 19">Getta Getta</strain>
    </source>
</reference>
<keyword evidence="8 12" id="KW-0238">DNA-binding</keyword>
<organism evidence="18 19">
    <name type="scientific">Verticillium dahliae</name>
    <name type="common">Verticillium wilt</name>
    <dbReference type="NCBI Taxonomy" id="27337"/>
    <lineage>
        <taxon>Eukaryota</taxon>
        <taxon>Fungi</taxon>
        <taxon>Dikarya</taxon>
        <taxon>Ascomycota</taxon>
        <taxon>Pezizomycotina</taxon>
        <taxon>Sordariomycetes</taxon>
        <taxon>Hypocreomycetidae</taxon>
        <taxon>Glomerellales</taxon>
        <taxon>Plectosphaerellaceae</taxon>
        <taxon>Verticillium</taxon>
    </lineage>
</organism>
<feature type="compositionally biased region" description="Basic and acidic residues" evidence="14">
    <location>
        <begin position="1196"/>
        <end position="1211"/>
    </location>
</feature>
<gene>
    <name evidence="18" type="ORF">VDGE_00463</name>
</gene>
<dbReference type="PANTHER" id="PTHR45754:SF3">
    <property type="entry name" value="METHYLENETETRAHYDROFOLATE REDUCTASE (NADPH)"/>
    <property type="match status" value="1"/>
</dbReference>
<evidence type="ECO:0000256" key="4">
    <source>
        <dbReference type="ARBA" id="ARBA00022630"/>
    </source>
</evidence>
<dbReference type="GO" id="GO:0005829">
    <property type="term" value="C:cytosol"/>
    <property type="evidence" value="ECO:0007669"/>
    <property type="project" value="TreeGrafter"/>
</dbReference>
<comment type="caution">
    <text evidence="18">The sequence shown here is derived from an EMBL/GenBank/DDBJ whole genome shotgun (WGS) entry which is preliminary data.</text>
</comment>
<feature type="compositionally biased region" description="Basic residues" evidence="14">
    <location>
        <begin position="410"/>
        <end position="420"/>
    </location>
</feature>
<comment type="cofactor">
    <cofactor evidence="1">
        <name>FAD</name>
        <dbReference type="ChEBI" id="CHEBI:57692"/>
    </cofactor>
</comment>
<evidence type="ECO:0000259" key="16">
    <source>
        <dbReference type="PROSITE" id="PS50157"/>
    </source>
</evidence>
<dbReference type="UniPathway" id="UPA00193"/>
<keyword evidence="5" id="KW-0274">FAD</keyword>
<dbReference type="Proteomes" id="UP000288725">
    <property type="component" value="Chromosome 2"/>
</dbReference>
<evidence type="ECO:0000256" key="13">
    <source>
        <dbReference type="RuleBase" id="RU004254"/>
    </source>
</evidence>
<evidence type="ECO:0000256" key="6">
    <source>
        <dbReference type="ARBA" id="ARBA00022857"/>
    </source>
</evidence>
<evidence type="ECO:0000256" key="12">
    <source>
        <dbReference type="PROSITE-ProRule" id="PRU00108"/>
    </source>
</evidence>
<feature type="region of interest" description="Disordered" evidence="14">
    <location>
        <begin position="1195"/>
        <end position="1248"/>
    </location>
</feature>
<feature type="DNA-binding region" description="Homeobox" evidence="12">
    <location>
        <begin position="224"/>
        <end position="286"/>
    </location>
</feature>
<name>A0A444S8R4_VERDA</name>
<dbReference type="SMART" id="SM00355">
    <property type="entry name" value="ZnF_C2H2"/>
    <property type="match status" value="3"/>
</dbReference>
<dbReference type="CDD" id="cd00086">
    <property type="entry name" value="homeodomain"/>
    <property type="match status" value="1"/>
</dbReference>
<dbReference type="Pfam" id="PF11905">
    <property type="entry name" value="DUF3425"/>
    <property type="match status" value="1"/>
</dbReference>
<dbReference type="GO" id="GO:0009086">
    <property type="term" value="P:methionine biosynthetic process"/>
    <property type="evidence" value="ECO:0007669"/>
    <property type="project" value="TreeGrafter"/>
</dbReference>
<dbReference type="GO" id="GO:0071949">
    <property type="term" value="F:FAD binding"/>
    <property type="evidence" value="ECO:0007669"/>
    <property type="project" value="TreeGrafter"/>
</dbReference>
<feature type="compositionally biased region" description="Pro residues" evidence="14">
    <location>
        <begin position="1333"/>
        <end position="1343"/>
    </location>
</feature>
<dbReference type="InterPro" id="IPR004621">
    <property type="entry name" value="Fadh2_euk"/>
</dbReference>
<dbReference type="FunFam" id="3.20.20.220:FF:000002">
    <property type="entry name" value="Methylenetetrahydrofolate reductase"/>
    <property type="match status" value="1"/>
</dbReference>
<dbReference type="Pfam" id="PF21895">
    <property type="entry name" value="MTHFR_C"/>
    <property type="match status" value="1"/>
</dbReference>
<dbReference type="InterPro" id="IPR008422">
    <property type="entry name" value="KN_HD"/>
</dbReference>
<feature type="region of interest" description="Disordered" evidence="14">
    <location>
        <begin position="404"/>
        <end position="431"/>
    </location>
</feature>
<dbReference type="InterPro" id="IPR029041">
    <property type="entry name" value="FAD-linked_oxidoreductase-like"/>
</dbReference>
<dbReference type="InterPro" id="IPR013087">
    <property type="entry name" value="Znf_C2H2_type"/>
</dbReference>
<evidence type="ECO:0000256" key="5">
    <source>
        <dbReference type="ARBA" id="ARBA00022827"/>
    </source>
</evidence>
<evidence type="ECO:0000313" key="18">
    <source>
        <dbReference type="EMBL" id="RXG49798.1"/>
    </source>
</evidence>
<dbReference type="SUPFAM" id="SSF46689">
    <property type="entry name" value="Homeodomain-like"/>
    <property type="match status" value="1"/>
</dbReference>
<feature type="domain" description="HTH CENPB-type" evidence="17">
    <location>
        <begin position="814"/>
        <end position="888"/>
    </location>
</feature>
<dbReference type="Pfam" id="PF02219">
    <property type="entry name" value="MTHFR"/>
    <property type="match status" value="1"/>
</dbReference>
<dbReference type="SUPFAM" id="SSF51730">
    <property type="entry name" value="FAD-linked oxidoreductase"/>
    <property type="match status" value="1"/>
</dbReference>
<dbReference type="InterPro" id="IPR021833">
    <property type="entry name" value="DUF3425"/>
</dbReference>
<dbReference type="GO" id="GO:0005634">
    <property type="term" value="C:nucleus"/>
    <property type="evidence" value="ECO:0007669"/>
    <property type="project" value="UniProtKB-SubCell"/>
</dbReference>
<evidence type="ECO:0000313" key="19">
    <source>
        <dbReference type="Proteomes" id="UP000288725"/>
    </source>
</evidence>
<evidence type="ECO:0000256" key="8">
    <source>
        <dbReference type="ARBA" id="ARBA00023125"/>
    </source>
</evidence>